<evidence type="ECO:0000313" key="2">
    <source>
        <dbReference type="Proteomes" id="UP000053989"/>
    </source>
</evidence>
<dbReference type="OrthoDB" id="2677917at2759"/>
<dbReference type="STRING" id="1036808.A0A0C3DRQ5"/>
<name>A0A0C3DRQ5_9AGAM</name>
<accession>A0A0C3DRQ5</accession>
<dbReference type="InParanoid" id="A0A0C3DRQ5"/>
<keyword evidence="2" id="KW-1185">Reference proteome</keyword>
<gene>
    <name evidence="1" type="ORF">SCLCIDRAFT_127812</name>
</gene>
<dbReference type="Proteomes" id="UP000053989">
    <property type="component" value="Unassembled WGS sequence"/>
</dbReference>
<organism evidence="1 2">
    <name type="scientific">Scleroderma citrinum Foug A</name>
    <dbReference type="NCBI Taxonomy" id="1036808"/>
    <lineage>
        <taxon>Eukaryota</taxon>
        <taxon>Fungi</taxon>
        <taxon>Dikarya</taxon>
        <taxon>Basidiomycota</taxon>
        <taxon>Agaricomycotina</taxon>
        <taxon>Agaricomycetes</taxon>
        <taxon>Agaricomycetidae</taxon>
        <taxon>Boletales</taxon>
        <taxon>Sclerodermatineae</taxon>
        <taxon>Sclerodermataceae</taxon>
        <taxon>Scleroderma</taxon>
    </lineage>
</organism>
<dbReference type="HOGENOM" id="CLU_087375_0_0_1"/>
<protein>
    <recommendedName>
        <fullName evidence="3">BED-type domain-containing protein</fullName>
    </recommendedName>
</protein>
<dbReference type="SUPFAM" id="SSF140996">
    <property type="entry name" value="Hermes dimerisation domain"/>
    <property type="match status" value="1"/>
</dbReference>
<evidence type="ECO:0008006" key="3">
    <source>
        <dbReference type="Google" id="ProtNLM"/>
    </source>
</evidence>
<reference evidence="2" key="2">
    <citation type="submission" date="2015-01" db="EMBL/GenBank/DDBJ databases">
        <title>Evolutionary Origins and Diversification of the Mycorrhizal Mutualists.</title>
        <authorList>
            <consortium name="DOE Joint Genome Institute"/>
            <consortium name="Mycorrhizal Genomics Consortium"/>
            <person name="Kohler A."/>
            <person name="Kuo A."/>
            <person name="Nagy L.G."/>
            <person name="Floudas D."/>
            <person name="Copeland A."/>
            <person name="Barry K.W."/>
            <person name="Cichocki N."/>
            <person name="Veneault-Fourrey C."/>
            <person name="LaButti K."/>
            <person name="Lindquist E.A."/>
            <person name="Lipzen A."/>
            <person name="Lundell T."/>
            <person name="Morin E."/>
            <person name="Murat C."/>
            <person name="Riley R."/>
            <person name="Ohm R."/>
            <person name="Sun H."/>
            <person name="Tunlid A."/>
            <person name="Henrissat B."/>
            <person name="Grigoriev I.V."/>
            <person name="Hibbett D.S."/>
            <person name="Martin F."/>
        </authorList>
    </citation>
    <scope>NUCLEOTIDE SEQUENCE [LARGE SCALE GENOMIC DNA]</scope>
    <source>
        <strain evidence="2">Foug A</strain>
    </source>
</reference>
<sequence length="178" mass="20275">MMKHWTAPIYAFFSPLPSIQYVDGRHCHIFSCLGRHCKQTVWRYLDTGDKGSTSNLRKHVKSCWGEDTLTAVSDAANLNIARDAVKKCTINSTITAAFEQKGKGKTTYSTQPQTKVEIRLELDCLFVWLALTKECRVEIIHWVAESLRPFEIIKDCGFQSLMKTGQPEYYLPHLSTVS</sequence>
<proteinExistence type="predicted"/>
<dbReference type="EMBL" id="KN822083">
    <property type="protein sequence ID" value="KIM58656.1"/>
    <property type="molecule type" value="Genomic_DNA"/>
</dbReference>
<evidence type="ECO:0000313" key="1">
    <source>
        <dbReference type="EMBL" id="KIM58656.1"/>
    </source>
</evidence>
<dbReference type="AlphaFoldDB" id="A0A0C3DRQ5"/>
<reference evidence="1 2" key="1">
    <citation type="submission" date="2014-04" db="EMBL/GenBank/DDBJ databases">
        <authorList>
            <consortium name="DOE Joint Genome Institute"/>
            <person name="Kuo A."/>
            <person name="Kohler A."/>
            <person name="Nagy L.G."/>
            <person name="Floudas D."/>
            <person name="Copeland A."/>
            <person name="Barry K.W."/>
            <person name="Cichocki N."/>
            <person name="Veneault-Fourrey C."/>
            <person name="LaButti K."/>
            <person name="Lindquist E.A."/>
            <person name="Lipzen A."/>
            <person name="Lundell T."/>
            <person name="Morin E."/>
            <person name="Murat C."/>
            <person name="Sun H."/>
            <person name="Tunlid A."/>
            <person name="Henrissat B."/>
            <person name="Grigoriev I.V."/>
            <person name="Hibbett D.S."/>
            <person name="Martin F."/>
            <person name="Nordberg H.P."/>
            <person name="Cantor M.N."/>
            <person name="Hua S.X."/>
        </authorList>
    </citation>
    <scope>NUCLEOTIDE SEQUENCE [LARGE SCALE GENOMIC DNA]</scope>
    <source>
        <strain evidence="1 2">Foug A</strain>
    </source>
</reference>